<feature type="coiled-coil region" evidence="14">
    <location>
        <begin position="205"/>
        <end position="268"/>
    </location>
</feature>
<dbReference type="PANTHER" id="PTHR45339">
    <property type="entry name" value="HYBRID SIGNAL TRANSDUCTION HISTIDINE KINASE J"/>
    <property type="match status" value="1"/>
</dbReference>
<dbReference type="CDD" id="cd00156">
    <property type="entry name" value="REC"/>
    <property type="match status" value="1"/>
</dbReference>
<dbReference type="InterPro" id="IPR001789">
    <property type="entry name" value="Sig_transdc_resp-reg_receiver"/>
</dbReference>
<feature type="transmembrane region" description="Helical" evidence="16">
    <location>
        <begin position="6"/>
        <end position="28"/>
    </location>
</feature>
<dbReference type="Pfam" id="PF02518">
    <property type="entry name" value="HATPase_c"/>
    <property type="match status" value="1"/>
</dbReference>
<feature type="domain" description="Response regulatory" evidence="18">
    <location>
        <begin position="514"/>
        <end position="633"/>
    </location>
</feature>
<evidence type="ECO:0000256" key="14">
    <source>
        <dbReference type="SAM" id="Coils"/>
    </source>
</evidence>
<evidence type="ECO:0000256" key="6">
    <source>
        <dbReference type="ARBA" id="ARBA00022692"/>
    </source>
</evidence>
<dbReference type="CDD" id="cd16922">
    <property type="entry name" value="HATPase_EvgS-ArcB-TorS-like"/>
    <property type="match status" value="1"/>
</dbReference>
<dbReference type="EC" id="2.7.13.3" evidence="3"/>
<keyword evidence="14" id="KW-0175">Coiled coil</keyword>
<keyword evidence="21" id="KW-1185">Reference proteome</keyword>
<dbReference type="PANTHER" id="PTHR45339:SF1">
    <property type="entry name" value="HYBRID SIGNAL TRANSDUCTION HISTIDINE KINASE J"/>
    <property type="match status" value="1"/>
</dbReference>
<feature type="domain" description="Histidine kinase" evidence="17">
    <location>
        <begin position="275"/>
        <end position="496"/>
    </location>
</feature>
<dbReference type="PROSITE" id="PS50110">
    <property type="entry name" value="RESPONSE_REGULATORY"/>
    <property type="match status" value="2"/>
</dbReference>
<protein>
    <recommendedName>
        <fullName evidence="3">histidine kinase</fullName>
        <ecNumber evidence="3">2.7.13.3</ecNumber>
    </recommendedName>
</protein>
<keyword evidence="10" id="KW-0902">Two-component regulatory system</keyword>
<evidence type="ECO:0000256" key="11">
    <source>
        <dbReference type="ARBA" id="ARBA00023136"/>
    </source>
</evidence>
<evidence type="ECO:0000256" key="8">
    <source>
        <dbReference type="ARBA" id="ARBA00022840"/>
    </source>
</evidence>
<evidence type="ECO:0000313" key="20">
    <source>
        <dbReference type="EMBL" id="MDD2179137.1"/>
    </source>
</evidence>
<evidence type="ECO:0000313" key="21">
    <source>
        <dbReference type="Proteomes" id="UP001148932"/>
    </source>
</evidence>
<gene>
    <name evidence="20" type="ORF">OIN59_16995</name>
</gene>
<comment type="catalytic activity">
    <reaction evidence="1">
        <text>ATP + protein L-histidine = ADP + protein N-phospho-L-histidine.</text>
        <dbReference type="EC" id="2.7.13.3"/>
    </reaction>
</comment>
<dbReference type="Gene3D" id="3.40.50.2300">
    <property type="match status" value="2"/>
</dbReference>
<dbReference type="CDD" id="cd17546">
    <property type="entry name" value="REC_hyHK_CKI1_RcsC-like"/>
    <property type="match status" value="1"/>
</dbReference>
<dbReference type="InterPro" id="IPR004358">
    <property type="entry name" value="Sig_transdc_His_kin-like_C"/>
</dbReference>
<keyword evidence="7" id="KW-0547">Nucleotide-binding</keyword>
<evidence type="ECO:0000256" key="15">
    <source>
        <dbReference type="SAM" id="MobiDB-lite"/>
    </source>
</evidence>
<keyword evidence="4" id="KW-1003">Cell membrane</keyword>
<feature type="domain" description="Response regulatory" evidence="18">
    <location>
        <begin position="661"/>
        <end position="777"/>
    </location>
</feature>
<dbReference type="SMART" id="SM00448">
    <property type="entry name" value="REC"/>
    <property type="match status" value="2"/>
</dbReference>
<dbReference type="InterPro" id="IPR036097">
    <property type="entry name" value="HisK_dim/P_sf"/>
</dbReference>
<feature type="compositionally biased region" description="Low complexity" evidence="15">
    <location>
        <begin position="792"/>
        <end position="801"/>
    </location>
</feature>
<feature type="domain" description="HPt" evidence="19">
    <location>
        <begin position="848"/>
        <end position="938"/>
    </location>
</feature>
<dbReference type="SMART" id="SM00073">
    <property type="entry name" value="HPT"/>
    <property type="match status" value="1"/>
</dbReference>
<dbReference type="SUPFAM" id="SSF55874">
    <property type="entry name" value="ATPase domain of HSP90 chaperone/DNA topoisomerase II/histidine kinase"/>
    <property type="match status" value="1"/>
</dbReference>
<evidence type="ECO:0000256" key="5">
    <source>
        <dbReference type="ARBA" id="ARBA00022553"/>
    </source>
</evidence>
<comment type="caution">
    <text evidence="20">The sequence shown here is derived from an EMBL/GenBank/DDBJ whole genome shotgun (WGS) entry which is preliminary data.</text>
</comment>
<dbReference type="PROSITE" id="PS50109">
    <property type="entry name" value="HIS_KIN"/>
    <property type="match status" value="1"/>
</dbReference>
<dbReference type="CDD" id="cd00082">
    <property type="entry name" value="HisKA"/>
    <property type="match status" value="1"/>
</dbReference>
<evidence type="ECO:0000256" key="10">
    <source>
        <dbReference type="ARBA" id="ARBA00023012"/>
    </source>
</evidence>
<feature type="modified residue" description="4-aspartylphosphate" evidence="13">
    <location>
        <position position="568"/>
    </location>
</feature>
<dbReference type="SUPFAM" id="SSF47384">
    <property type="entry name" value="Homodimeric domain of signal transducing histidine kinase"/>
    <property type="match status" value="1"/>
</dbReference>
<organism evidence="20 21">
    <name type="scientific">Acidovorax benzenivorans</name>
    <dbReference type="NCBI Taxonomy" id="2987520"/>
    <lineage>
        <taxon>Bacteria</taxon>
        <taxon>Pseudomonadati</taxon>
        <taxon>Pseudomonadota</taxon>
        <taxon>Betaproteobacteria</taxon>
        <taxon>Burkholderiales</taxon>
        <taxon>Comamonadaceae</taxon>
        <taxon>Acidovorax</taxon>
    </lineage>
</organism>
<feature type="region of interest" description="Disordered" evidence="15">
    <location>
        <begin position="792"/>
        <end position="825"/>
    </location>
</feature>
<dbReference type="Gene3D" id="1.20.120.160">
    <property type="entry name" value="HPT domain"/>
    <property type="match status" value="1"/>
</dbReference>
<dbReference type="InterPro" id="IPR011006">
    <property type="entry name" value="CheY-like_superfamily"/>
</dbReference>
<dbReference type="InterPro" id="IPR003594">
    <property type="entry name" value="HATPase_dom"/>
</dbReference>
<keyword evidence="9 16" id="KW-1133">Transmembrane helix</keyword>
<comment type="subcellular location">
    <subcellularLocation>
        <location evidence="2">Cell membrane</location>
        <topology evidence="2">Multi-pass membrane protein</topology>
    </subcellularLocation>
</comment>
<evidence type="ECO:0000256" key="9">
    <source>
        <dbReference type="ARBA" id="ARBA00022989"/>
    </source>
</evidence>
<keyword evidence="5 13" id="KW-0597">Phosphoprotein</keyword>
<keyword evidence="6 16" id="KW-0812">Transmembrane</keyword>
<proteinExistence type="predicted"/>
<dbReference type="SMART" id="SM00387">
    <property type="entry name" value="HATPase_c"/>
    <property type="match status" value="1"/>
</dbReference>
<dbReference type="Pfam" id="PF00072">
    <property type="entry name" value="Response_reg"/>
    <property type="match status" value="2"/>
</dbReference>
<dbReference type="InterPro" id="IPR005467">
    <property type="entry name" value="His_kinase_dom"/>
</dbReference>
<dbReference type="RefSeq" id="WP_274112251.1">
    <property type="nucleotide sequence ID" value="NZ_JAPCKI010000010.1"/>
</dbReference>
<evidence type="ECO:0000256" key="7">
    <source>
        <dbReference type="ARBA" id="ARBA00022741"/>
    </source>
</evidence>
<keyword evidence="11 16" id="KW-0472">Membrane</keyword>
<name>A0ABT5S1C4_9BURK</name>
<dbReference type="PRINTS" id="PR00344">
    <property type="entry name" value="BCTRLSENSOR"/>
</dbReference>
<evidence type="ECO:0000256" key="1">
    <source>
        <dbReference type="ARBA" id="ARBA00000085"/>
    </source>
</evidence>
<dbReference type="InterPro" id="IPR036890">
    <property type="entry name" value="HATPase_C_sf"/>
</dbReference>
<dbReference type="SUPFAM" id="SSF47226">
    <property type="entry name" value="Histidine-containing phosphotransfer domain, HPT domain"/>
    <property type="match status" value="1"/>
</dbReference>
<evidence type="ECO:0000259" key="19">
    <source>
        <dbReference type="PROSITE" id="PS50894"/>
    </source>
</evidence>
<evidence type="ECO:0000256" key="3">
    <source>
        <dbReference type="ARBA" id="ARBA00012438"/>
    </source>
</evidence>
<evidence type="ECO:0000256" key="12">
    <source>
        <dbReference type="PROSITE-ProRule" id="PRU00110"/>
    </source>
</evidence>
<dbReference type="Pfam" id="PF00512">
    <property type="entry name" value="HisKA"/>
    <property type="match status" value="1"/>
</dbReference>
<dbReference type="Proteomes" id="UP001148932">
    <property type="component" value="Unassembled WGS sequence"/>
</dbReference>
<sequence>MLRSQHILRLIIAGLVLAYVAIAAVQYSQYRSVEAVMRRGDVNALWSFLQLNVEYEKLDHALHQFELNPASISMDKLELRYDLFLSRFSALESGTSRTLMQDEPIYADALAALQRFVAAGDSYFGASVDATSSQTHMRRLRTELDGLRDTVQELSLNASRVSALLGDSRNAEVKHQTLLTTGLTAFQALLTFLLAFAMARQFLQREKATSQAMAAQNELVEALQRNEEALEARVAERTVELQKVNAALREHEDELEIARARAEDASQMKSDFLANMSHEIRTPMNAVIGMSHLALGTDLTPRQRDYVEKIQRSGQHLLGLINDILDFSKIEAGKLEVEVLDFDLRSVLDNVANLVSDKCAHKGLELLFDVDPALPDDLRGDPLRLGQILVNYANNAVKFTEEGEIIVRVTETLRDDSGVLLRFEVQDTGIGLTAEQQARLFRSFEQADTSTTRKYGGTGLGLAISKKLAGLMGGEVGVQSHPGVGSTFWFTARLGLGTAHHAPLLPTPDLRGRHVLVVDDSEQARHILGEMLARMSFAVTTASSGQEAVAQARAAEQAGRPCEIAFVDWKMPGMDGFDTHRALAGLQHPPHTVIVTAAGRDDVQHELEHAGLALMLSKPVSPSQLFDAAMRALGGQARSSDGRTAQAPRRAGHLSAIAGAWVLLVDDNDLNQQVGVELLGGAGLVVDVARNGQMALDMLAQTPYDLVLMDMQMPVMDGLTATRHLRQNPAWAHLPVLAMTANAMSRDRDLCLEAGMNGHLAKPIDPDELFAALLQWIVPRAADATVATGAGNAGTAGTAGTEPQGEAVAQPTNADGASRPAPAHSADDALRQIDGLDVSAGLRRVLDKRAAYEGLLRKFVAGQADAVQTTRAALAAGQHDEALRAMHTLKGTAGTIGATALAAQAQQVEEAIALKAAPDVVEPLLQPVDAACQALVAALQQALPTEDLASAGAAEGPQIDAATARQLVAQLDALLADDDSDAIEIFKQSTPALQALLGPVHGQMKRALDSYDFVGALAVLRQASIAYTNNREDPVHE</sequence>
<evidence type="ECO:0000256" key="13">
    <source>
        <dbReference type="PROSITE-ProRule" id="PRU00169"/>
    </source>
</evidence>
<dbReference type="PROSITE" id="PS50894">
    <property type="entry name" value="HPT"/>
    <property type="match status" value="1"/>
</dbReference>
<evidence type="ECO:0000259" key="17">
    <source>
        <dbReference type="PROSITE" id="PS50109"/>
    </source>
</evidence>
<dbReference type="EMBL" id="JAPCKI010000010">
    <property type="protein sequence ID" value="MDD2179137.1"/>
    <property type="molecule type" value="Genomic_DNA"/>
</dbReference>
<evidence type="ECO:0000259" key="18">
    <source>
        <dbReference type="PROSITE" id="PS50110"/>
    </source>
</evidence>
<dbReference type="InterPro" id="IPR003661">
    <property type="entry name" value="HisK_dim/P_dom"/>
</dbReference>
<evidence type="ECO:0000256" key="2">
    <source>
        <dbReference type="ARBA" id="ARBA00004651"/>
    </source>
</evidence>
<feature type="modified residue" description="4-aspartylphosphate" evidence="13">
    <location>
        <position position="710"/>
    </location>
</feature>
<feature type="modified residue" description="Phosphohistidine" evidence="12">
    <location>
        <position position="887"/>
    </location>
</feature>
<dbReference type="InterPro" id="IPR036641">
    <property type="entry name" value="HPT_dom_sf"/>
</dbReference>
<evidence type="ECO:0000256" key="4">
    <source>
        <dbReference type="ARBA" id="ARBA00022475"/>
    </source>
</evidence>
<evidence type="ECO:0000256" key="16">
    <source>
        <dbReference type="SAM" id="Phobius"/>
    </source>
</evidence>
<dbReference type="Pfam" id="PF01627">
    <property type="entry name" value="Hpt"/>
    <property type="match status" value="1"/>
</dbReference>
<dbReference type="Gene3D" id="3.30.565.10">
    <property type="entry name" value="Histidine kinase-like ATPase, C-terminal domain"/>
    <property type="match status" value="1"/>
</dbReference>
<accession>A0ABT5S1C4</accession>
<reference evidence="20" key="1">
    <citation type="submission" date="2022-10" db="EMBL/GenBank/DDBJ databases">
        <title>Description of microaerobic benzene degrading bacteria.</title>
        <authorList>
            <person name="Bedics A."/>
            <person name="Tancsics A."/>
            <person name="Banerjee S."/>
        </authorList>
    </citation>
    <scope>NUCLEOTIDE SEQUENCE</scope>
    <source>
        <strain evidence="20">D2M1</strain>
    </source>
</reference>
<dbReference type="Gene3D" id="1.10.287.130">
    <property type="match status" value="1"/>
</dbReference>
<dbReference type="SMART" id="SM00388">
    <property type="entry name" value="HisKA"/>
    <property type="match status" value="1"/>
</dbReference>
<dbReference type="SUPFAM" id="SSF52172">
    <property type="entry name" value="CheY-like"/>
    <property type="match status" value="2"/>
</dbReference>
<keyword evidence="8" id="KW-0067">ATP-binding</keyword>
<dbReference type="InterPro" id="IPR008207">
    <property type="entry name" value="Sig_transdc_His_kin_Hpt_dom"/>
</dbReference>